<organism evidence="2 4">
    <name type="scientific">Paenibacillus barcinonensis</name>
    <dbReference type="NCBI Taxonomy" id="198119"/>
    <lineage>
        <taxon>Bacteria</taxon>
        <taxon>Bacillati</taxon>
        <taxon>Bacillota</taxon>
        <taxon>Bacilli</taxon>
        <taxon>Bacillales</taxon>
        <taxon>Paenibacillaceae</taxon>
        <taxon>Paenibacillus</taxon>
    </lineage>
</organism>
<dbReference type="EMBL" id="CP054614">
    <property type="protein sequence ID" value="QKS59789.1"/>
    <property type="molecule type" value="Genomic_DNA"/>
</dbReference>
<evidence type="ECO:0000313" key="5">
    <source>
        <dbReference type="Proteomes" id="UP000509327"/>
    </source>
</evidence>
<protein>
    <recommendedName>
        <fullName evidence="1">DUF6933 domain-containing protein</fullName>
    </recommendedName>
</protein>
<dbReference type="Proteomes" id="UP000247790">
    <property type="component" value="Unassembled WGS sequence"/>
</dbReference>
<accession>A0A2V4VKU1</accession>
<reference evidence="3 5" key="2">
    <citation type="submission" date="2020-06" db="EMBL/GenBank/DDBJ databases">
        <title>Complete genome of Paenibacillus barcinonensis KACC11450.</title>
        <authorList>
            <person name="Kim M."/>
            <person name="Park Y.-J."/>
            <person name="Shin J.-H."/>
        </authorList>
    </citation>
    <scope>NUCLEOTIDE SEQUENCE [LARGE SCALE GENOMIC DNA]</scope>
    <source>
        <strain evidence="3 5">KACC11450</strain>
    </source>
</reference>
<reference evidence="2 4" key="1">
    <citation type="submission" date="2018-06" db="EMBL/GenBank/DDBJ databases">
        <title>Genomic Encyclopedia of Type Strains, Phase III (KMG-III): the genomes of soil and plant-associated and newly described type strains.</title>
        <authorList>
            <person name="Whitman W."/>
        </authorList>
    </citation>
    <scope>NUCLEOTIDE SEQUENCE [LARGE SCALE GENOMIC DNA]</scope>
    <source>
        <strain evidence="2 4">CECT 7022</strain>
    </source>
</reference>
<dbReference type="AlphaFoldDB" id="A0A2V4VKU1"/>
<proteinExistence type="predicted"/>
<dbReference type="OrthoDB" id="9801392at2"/>
<name>A0A2V4VKU1_PAEBA</name>
<keyword evidence="5" id="KW-1185">Reference proteome</keyword>
<dbReference type="InterPro" id="IPR053864">
    <property type="entry name" value="DUF6933"/>
</dbReference>
<dbReference type="Pfam" id="PF22016">
    <property type="entry name" value="DUF6933"/>
    <property type="match status" value="1"/>
</dbReference>
<gene>
    <name evidence="2" type="ORF">DFQ00_1043</name>
    <name evidence="3" type="ORF">HUB98_28670</name>
</gene>
<evidence type="ECO:0000313" key="3">
    <source>
        <dbReference type="EMBL" id="QKS59789.1"/>
    </source>
</evidence>
<dbReference type="RefSeq" id="WP_110895907.1">
    <property type="nucleotide sequence ID" value="NZ_CP054614.1"/>
</dbReference>
<evidence type="ECO:0000259" key="1">
    <source>
        <dbReference type="Pfam" id="PF22016"/>
    </source>
</evidence>
<dbReference type="Proteomes" id="UP000509327">
    <property type="component" value="Chromosome"/>
</dbReference>
<evidence type="ECO:0000313" key="2">
    <source>
        <dbReference type="EMBL" id="PYE50045.1"/>
    </source>
</evidence>
<evidence type="ECO:0000313" key="4">
    <source>
        <dbReference type="Proteomes" id="UP000247790"/>
    </source>
</evidence>
<feature type="domain" description="DUF6933" evidence="1">
    <location>
        <begin position="3"/>
        <end position="151"/>
    </location>
</feature>
<dbReference type="EMBL" id="QJSW01000004">
    <property type="protein sequence ID" value="PYE50045.1"/>
    <property type="molecule type" value="Genomic_DNA"/>
</dbReference>
<sequence length="165" mass="19444">MITISCTKKLFDSSAFIEEQDNELEDELYKWHANVFRMAKKNNLIIMNNKTRYCFILFGIRKEHYKNFKEIFLNALIENLKADGISEPLINNYTSNANSMKFIKTYDRSVLGSMTDMVKMTEFMIEDYLPIQEMNIIELNKINNGTPLVKLKKFPNQFMREALSI</sequence>